<evidence type="ECO:0000256" key="1">
    <source>
        <dbReference type="SAM" id="MobiDB-lite"/>
    </source>
</evidence>
<dbReference type="EMBL" id="FOSG01000005">
    <property type="protein sequence ID" value="SFK36283.1"/>
    <property type="molecule type" value="Genomic_DNA"/>
</dbReference>
<dbReference type="NCBIfam" id="TIGR04186">
    <property type="entry name" value="GRASP_targ"/>
    <property type="match status" value="1"/>
</dbReference>
<sequence>MTATLVPFGAKVPIPTFTVEIDPSTFAYDAERQVNLTADGRLWAEEPIAASSTATNNDTRPGNPPDEDADPYAFPEVDPEQVPSANMLTTGA</sequence>
<protein>
    <submittedName>
        <fullName evidence="2">Putative ATP-grasp target RiPP</fullName>
    </submittedName>
</protein>
<evidence type="ECO:0000313" key="3">
    <source>
        <dbReference type="Proteomes" id="UP000198928"/>
    </source>
</evidence>
<dbReference type="InterPro" id="IPR026496">
    <property type="entry name" value="GRASP_targ"/>
</dbReference>
<name>A0A1I3YWT2_9ACTN</name>
<dbReference type="OrthoDB" id="4316815at2"/>
<evidence type="ECO:0000313" key="2">
    <source>
        <dbReference type="EMBL" id="SFK36283.1"/>
    </source>
</evidence>
<dbReference type="Proteomes" id="UP000198928">
    <property type="component" value="Unassembled WGS sequence"/>
</dbReference>
<feature type="compositionally biased region" description="Polar residues" evidence="1">
    <location>
        <begin position="50"/>
        <end position="60"/>
    </location>
</feature>
<keyword evidence="3" id="KW-1185">Reference proteome</keyword>
<feature type="region of interest" description="Disordered" evidence="1">
    <location>
        <begin position="47"/>
        <end position="92"/>
    </location>
</feature>
<dbReference type="RefSeq" id="WP_093849115.1">
    <property type="nucleotide sequence ID" value="NZ_FOSG01000005.1"/>
</dbReference>
<gene>
    <name evidence="2" type="ORF">SAMN05192584_105231</name>
</gene>
<organism evidence="2 3">
    <name type="scientific">Streptomyces pini</name>
    <dbReference type="NCBI Taxonomy" id="1520580"/>
    <lineage>
        <taxon>Bacteria</taxon>
        <taxon>Bacillati</taxon>
        <taxon>Actinomycetota</taxon>
        <taxon>Actinomycetes</taxon>
        <taxon>Kitasatosporales</taxon>
        <taxon>Streptomycetaceae</taxon>
        <taxon>Streptomyces</taxon>
    </lineage>
</organism>
<proteinExistence type="predicted"/>
<feature type="compositionally biased region" description="Polar residues" evidence="1">
    <location>
        <begin position="83"/>
        <end position="92"/>
    </location>
</feature>
<reference evidence="3" key="1">
    <citation type="submission" date="2016-10" db="EMBL/GenBank/DDBJ databases">
        <authorList>
            <person name="Varghese N."/>
            <person name="Submissions S."/>
        </authorList>
    </citation>
    <scope>NUCLEOTIDE SEQUENCE [LARGE SCALE GENOMIC DNA]</scope>
    <source>
        <strain evidence="3">PL19</strain>
    </source>
</reference>
<dbReference type="AlphaFoldDB" id="A0A1I3YWT2"/>
<accession>A0A1I3YWT2</accession>